<proteinExistence type="predicted"/>
<dbReference type="PROSITE" id="PS01209">
    <property type="entry name" value="LDLRA_1"/>
    <property type="match status" value="2"/>
</dbReference>
<keyword evidence="1 2" id="KW-1015">Disulfide bond</keyword>
<feature type="non-terminal residue" evidence="3">
    <location>
        <position position="1"/>
    </location>
</feature>
<gene>
    <name evidence="3" type="ORF">XELAEV_180114028mg</name>
</gene>
<name>A0A974DKR8_XENLA</name>
<dbReference type="InterPro" id="IPR036055">
    <property type="entry name" value="LDL_receptor-like_sf"/>
</dbReference>
<dbReference type="Gene3D" id="4.10.400.10">
    <property type="entry name" value="Low-density Lipoprotein Receptor"/>
    <property type="match status" value="2"/>
</dbReference>
<dbReference type="SUPFAM" id="SSF57424">
    <property type="entry name" value="LDL receptor-like module"/>
    <property type="match status" value="2"/>
</dbReference>
<dbReference type="PRINTS" id="PR00261">
    <property type="entry name" value="LDLRECEPTOR"/>
</dbReference>
<sequence>TKTPSIPTCQLYCSYYYTCIYAYQICNGVLDCPFGDDERNCVIATTGTPTCQIYCWDFMFDYTCIYAYQMCDGVRQCYYGDDERNC</sequence>
<evidence type="ECO:0000313" key="3">
    <source>
        <dbReference type="EMBL" id="OCT93729.1"/>
    </source>
</evidence>
<dbReference type="Proteomes" id="UP000694892">
    <property type="component" value="Chromosome 2L"/>
</dbReference>
<evidence type="ECO:0000256" key="2">
    <source>
        <dbReference type="PROSITE-ProRule" id="PRU00124"/>
    </source>
</evidence>
<dbReference type="InterPro" id="IPR023415">
    <property type="entry name" value="LDLR_class-A_CS"/>
</dbReference>
<feature type="non-terminal residue" evidence="3">
    <location>
        <position position="86"/>
    </location>
</feature>
<dbReference type="SMART" id="SM00192">
    <property type="entry name" value="LDLa"/>
    <property type="match status" value="2"/>
</dbReference>
<feature type="disulfide bond" evidence="2">
    <location>
        <begin position="71"/>
        <end position="86"/>
    </location>
</feature>
<protein>
    <submittedName>
        <fullName evidence="3">Uncharacterized protein</fullName>
    </submittedName>
</protein>
<dbReference type="AlphaFoldDB" id="A0A974DKR8"/>
<dbReference type="PROSITE" id="PS50068">
    <property type="entry name" value="LDLRA_2"/>
    <property type="match status" value="1"/>
</dbReference>
<dbReference type="EMBL" id="CM004468">
    <property type="protein sequence ID" value="OCT93729.1"/>
    <property type="molecule type" value="Genomic_DNA"/>
</dbReference>
<accession>A0A974DKR8</accession>
<reference evidence="4" key="1">
    <citation type="journal article" date="2016" name="Nature">
        <title>Genome evolution in the allotetraploid frog Xenopus laevis.</title>
        <authorList>
            <person name="Session A.M."/>
            <person name="Uno Y."/>
            <person name="Kwon T."/>
            <person name="Chapman J.A."/>
            <person name="Toyoda A."/>
            <person name="Takahashi S."/>
            <person name="Fukui A."/>
            <person name="Hikosaka A."/>
            <person name="Suzuki A."/>
            <person name="Kondo M."/>
            <person name="van Heeringen S.J."/>
            <person name="Quigley I."/>
            <person name="Heinz S."/>
            <person name="Ogino H."/>
            <person name="Ochi H."/>
            <person name="Hellsten U."/>
            <person name="Lyons J.B."/>
            <person name="Simakov O."/>
            <person name="Putnam N."/>
            <person name="Stites J."/>
            <person name="Kuroki Y."/>
            <person name="Tanaka T."/>
            <person name="Michiue T."/>
            <person name="Watanabe M."/>
            <person name="Bogdanovic O."/>
            <person name="Lister R."/>
            <person name="Georgiou G."/>
            <person name="Paranjpe S.S."/>
            <person name="van Kruijsbergen I."/>
            <person name="Shu S."/>
            <person name="Carlson J."/>
            <person name="Kinoshita T."/>
            <person name="Ohta Y."/>
            <person name="Mawaribuchi S."/>
            <person name="Jenkins J."/>
            <person name="Grimwood J."/>
            <person name="Schmutz J."/>
            <person name="Mitros T."/>
            <person name="Mozaffari S.V."/>
            <person name="Suzuki Y."/>
            <person name="Haramoto Y."/>
            <person name="Yamamoto T.S."/>
            <person name="Takagi C."/>
            <person name="Heald R."/>
            <person name="Miller K."/>
            <person name="Haudenschild C."/>
            <person name="Kitzman J."/>
            <person name="Nakayama T."/>
            <person name="Izutsu Y."/>
            <person name="Robert J."/>
            <person name="Fortriede J."/>
            <person name="Burns K."/>
            <person name="Lotay V."/>
            <person name="Karimi K."/>
            <person name="Yasuoka Y."/>
            <person name="Dichmann D.S."/>
            <person name="Flajnik M.F."/>
            <person name="Houston D.W."/>
            <person name="Shendure J."/>
            <person name="DuPasquier L."/>
            <person name="Vize P.D."/>
            <person name="Zorn A.M."/>
            <person name="Ito M."/>
            <person name="Marcotte E.M."/>
            <person name="Wallingford J.B."/>
            <person name="Ito Y."/>
            <person name="Asashima M."/>
            <person name="Ueno N."/>
            <person name="Matsuda Y."/>
            <person name="Veenstra G.J."/>
            <person name="Fujiyama A."/>
            <person name="Harland R.M."/>
            <person name="Taira M."/>
            <person name="Rokhsar D.S."/>
        </authorList>
    </citation>
    <scope>NUCLEOTIDE SEQUENCE [LARGE SCALE GENOMIC DNA]</scope>
    <source>
        <strain evidence="4">J</strain>
    </source>
</reference>
<comment type="caution">
    <text evidence="2">Lacks conserved residue(s) required for the propagation of feature annotation.</text>
</comment>
<evidence type="ECO:0000313" key="4">
    <source>
        <dbReference type="Proteomes" id="UP000694892"/>
    </source>
</evidence>
<evidence type="ECO:0000256" key="1">
    <source>
        <dbReference type="ARBA" id="ARBA00023157"/>
    </source>
</evidence>
<organism evidence="3 4">
    <name type="scientific">Xenopus laevis</name>
    <name type="common">African clawed frog</name>
    <dbReference type="NCBI Taxonomy" id="8355"/>
    <lineage>
        <taxon>Eukaryota</taxon>
        <taxon>Metazoa</taxon>
        <taxon>Chordata</taxon>
        <taxon>Craniata</taxon>
        <taxon>Vertebrata</taxon>
        <taxon>Euteleostomi</taxon>
        <taxon>Amphibia</taxon>
        <taxon>Batrachia</taxon>
        <taxon>Anura</taxon>
        <taxon>Pipoidea</taxon>
        <taxon>Pipidae</taxon>
        <taxon>Xenopodinae</taxon>
        <taxon>Xenopus</taxon>
        <taxon>Xenopus</taxon>
    </lineage>
</organism>
<dbReference type="InterPro" id="IPR002172">
    <property type="entry name" value="LDrepeatLR_classA_rpt"/>
</dbReference>